<keyword evidence="1" id="KW-0812">Transmembrane</keyword>
<feature type="transmembrane region" description="Helical" evidence="1">
    <location>
        <begin position="21"/>
        <end position="47"/>
    </location>
</feature>
<evidence type="ECO:0000256" key="1">
    <source>
        <dbReference type="SAM" id="Phobius"/>
    </source>
</evidence>
<dbReference type="Proteomes" id="UP000095594">
    <property type="component" value="Unassembled WGS sequence"/>
</dbReference>
<dbReference type="OrthoDB" id="9813051at2"/>
<name>A0A174CUN8_9CLOT</name>
<organism evidence="2 3">
    <name type="scientific">Clostridium disporicum</name>
    <dbReference type="NCBI Taxonomy" id="84024"/>
    <lineage>
        <taxon>Bacteria</taxon>
        <taxon>Bacillati</taxon>
        <taxon>Bacillota</taxon>
        <taxon>Clostridia</taxon>
        <taxon>Eubacteriales</taxon>
        <taxon>Clostridiaceae</taxon>
        <taxon>Clostridium</taxon>
    </lineage>
</organism>
<feature type="transmembrane region" description="Helical" evidence="1">
    <location>
        <begin position="201"/>
        <end position="224"/>
    </location>
</feature>
<feature type="transmembrane region" description="Helical" evidence="1">
    <location>
        <begin position="107"/>
        <end position="128"/>
    </location>
</feature>
<proteinExistence type="predicted"/>
<dbReference type="NCBIfam" id="TIGR01906">
    <property type="entry name" value="integ_TIGR01906"/>
    <property type="match status" value="1"/>
</dbReference>
<accession>A0A174CUN8</accession>
<dbReference type="Pfam" id="PF07314">
    <property type="entry name" value="Lit"/>
    <property type="match status" value="1"/>
</dbReference>
<keyword evidence="1" id="KW-1133">Transmembrane helix</keyword>
<protein>
    <submittedName>
        <fullName evidence="2">Integral membrane protein</fullName>
    </submittedName>
</protein>
<evidence type="ECO:0000313" key="3">
    <source>
        <dbReference type="Proteomes" id="UP000095594"/>
    </source>
</evidence>
<reference evidence="2 3" key="1">
    <citation type="submission" date="2015-09" db="EMBL/GenBank/DDBJ databases">
        <authorList>
            <consortium name="Pathogen Informatics"/>
        </authorList>
    </citation>
    <scope>NUCLEOTIDE SEQUENCE [LARGE SCALE GENOMIC DNA]</scope>
    <source>
        <strain evidence="2 3">2789STDY5834856</strain>
    </source>
</reference>
<sequence>MGKSNVNIIKKEKSIIKNLAKCAWIIYSSIAAICIAAVTIINSTWIYKLVVKKYDLTTITGLSEQALMMEYGGLINYLQNPFIDKLEFDNFVMSTYGEVHFYEVKKIFIALMVIIAVFIMALAGWFIFNKYKKGSINIRGLLRNFNNSANLLIIFFIGIVVLYFIDFSWAFTMFHKLFFRNDYWIFDPRIDPIIIALPEELFMICGGAILILLVIMIIAVKWGYYRNRNNIKSYSENSAIEV</sequence>
<dbReference type="AlphaFoldDB" id="A0A174CUN8"/>
<dbReference type="InterPro" id="IPR010178">
    <property type="entry name" value="Lit"/>
</dbReference>
<gene>
    <name evidence="2" type="ORF">ERS852471_01040</name>
</gene>
<keyword evidence="1" id="KW-0472">Membrane</keyword>
<dbReference type="EMBL" id="CYZX01000006">
    <property type="protein sequence ID" value="CUO15809.1"/>
    <property type="molecule type" value="Genomic_DNA"/>
</dbReference>
<dbReference type="RefSeq" id="WP_055264575.1">
    <property type="nucleotide sequence ID" value="NZ_CABIXQ010000006.1"/>
</dbReference>
<feature type="transmembrane region" description="Helical" evidence="1">
    <location>
        <begin position="149"/>
        <end position="171"/>
    </location>
</feature>
<evidence type="ECO:0000313" key="2">
    <source>
        <dbReference type="EMBL" id="CUO15809.1"/>
    </source>
</evidence>